<feature type="domain" description="N-acetyltransferase" evidence="1">
    <location>
        <begin position="13"/>
        <end position="175"/>
    </location>
</feature>
<dbReference type="PANTHER" id="PTHR43610">
    <property type="entry name" value="BLL6696 PROTEIN"/>
    <property type="match status" value="1"/>
</dbReference>
<gene>
    <name evidence="2" type="ORF">Aconfl_25350</name>
</gene>
<dbReference type="PROSITE" id="PS51186">
    <property type="entry name" value="GNAT"/>
    <property type="match status" value="1"/>
</dbReference>
<evidence type="ECO:0000259" key="1">
    <source>
        <dbReference type="PROSITE" id="PS51186"/>
    </source>
</evidence>
<dbReference type="InterPro" id="IPR016181">
    <property type="entry name" value="Acyl_CoA_acyltransferase"/>
</dbReference>
<keyword evidence="3" id="KW-1185">Reference proteome</keyword>
<dbReference type="Pfam" id="PF13302">
    <property type="entry name" value="Acetyltransf_3"/>
    <property type="match status" value="1"/>
</dbReference>
<dbReference type="Gene3D" id="3.40.630.30">
    <property type="match status" value="1"/>
</dbReference>
<name>A0ABQ6PQU1_9BACT</name>
<reference evidence="2 3" key="1">
    <citation type="submission" date="2023-08" db="EMBL/GenBank/DDBJ databases">
        <title>Draft genome sequence of Algoriphagus confluentis.</title>
        <authorList>
            <person name="Takatani N."/>
            <person name="Hosokawa M."/>
            <person name="Sawabe T."/>
        </authorList>
    </citation>
    <scope>NUCLEOTIDE SEQUENCE [LARGE SCALE GENOMIC DNA]</scope>
    <source>
        <strain evidence="2 3">NBRC 111222</strain>
    </source>
</reference>
<evidence type="ECO:0000313" key="3">
    <source>
        <dbReference type="Proteomes" id="UP001338309"/>
    </source>
</evidence>
<dbReference type="Proteomes" id="UP001338309">
    <property type="component" value="Unassembled WGS sequence"/>
</dbReference>
<dbReference type="PANTHER" id="PTHR43610:SF1">
    <property type="entry name" value="N-ACETYLTRANSFERASE DOMAIN-CONTAINING PROTEIN"/>
    <property type="match status" value="1"/>
</dbReference>
<evidence type="ECO:0000313" key="2">
    <source>
        <dbReference type="EMBL" id="GMQ29892.1"/>
    </source>
</evidence>
<comment type="caution">
    <text evidence="2">The sequence shown here is derived from an EMBL/GenBank/DDBJ whole genome shotgun (WGS) entry which is preliminary data.</text>
</comment>
<dbReference type="RefSeq" id="WP_338224604.1">
    <property type="nucleotide sequence ID" value="NZ_BTPD01000007.1"/>
</dbReference>
<dbReference type="SUPFAM" id="SSF55729">
    <property type="entry name" value="Acyl-CoA N-acyltransferases (Nat)"/>
    <property type="match status" value="1"/>
</dbReference>
<proteinExistence type="predicted"/>
<organism evidence="2 3">
    <name type="scientific">Algoriphagus confluentis</name>
    <dbReference type="NCBI Taxonomy" id="1697556"/>
    <lineage>
        <taxon>Bacteria</taxon>
        <taxon>Pseudomonadati</taxon>
        <taxon>Bacteroidota</taxon>
        <taxon>Cytophagia</taxon>
        <taxon>Cytophagales</taxon>
        <taxon>Cyclobacteriaceae</taxon>
        <taxon>Algoriphagus</taxon>
    </lineage>
</organism>
<protein>
    <submittedName>
        <fullName evidence="2">GNAT family protein</fullName>
    </submittedName>
</protein>
<accession>A0ABQ6PQU1</accession>
<dbReference type="EMBL" id="BTPD01000007">
    <property type="protein sequence ID" value="GMQ29892.1"/>
    <property type="molecule type" value="Genomic_DNA"/>
</dbReference>
<dbReference type="InterPro" id="IPR000182">
    <property type="entry name" value="GNAT_dom"/>
</dbReference>
<sequence length="182" mass="21276">MVPRDLILENEKVLLRPMTRQDFPLLQEITLPASMWTYFTHDLSIPEDFEAWAKPHFAEERLQFVVLDKEKNRVAGATAFGSFSPRDSRLEIGWTWLGKSFHGSGINREMKGLMLDYCFDTLDLERVEIKTDVLNQSARKALIKLGAKEEGILRSHTQMILGRRRDTIYYSFLKGEWPRENR</sequence>